<keyword evidence="3" id="KW-0012">Acyltransferase</keyword>
<dbReference type="InterPro" id="IPR020616">
    <property type="entry name" value="Thiolase_N"/>
</dbReference>
<protein>
    <recommendedName>
        <fullName evidence="4">Thiolase N-terminal domain-containing protein</fullName>
    </recommendedName>
</protein>
<feature type="non-terminal residue" evidence="5">
    <location>
        <position position="167"/>
    </location>
</feature>
<gene>
    <name evidence="5" type="ORF">S12H4_42074</name>
</gene>
<dbReference type="InterPro" id="IPR016039">
    <property type="entry name" value="Thiolase-like"/>
</dbReference>
<dbReference type="PANTHER" id="PTHR18919:SF107">
    <property type="entry name" value="ACETYL-COA ACETYLTRANSFERASE, CYTOSOLIC"/>
    <property type="match status" value="1"/>
</dbReference>
<evidence type="ECO:0000256" key="2">
    <source>
        <dbReference type="ARBA" id="ARBA00022679"/>
    </source>
</evidence>
<keyword evidence="2" id="KW-0808">Transferase</keyword>
<evidence type="ECO:0000313" key="5">
    <source>
        <dbReference type="EMBL" id="GAJ11542.1"/>
    </source>
</evidence>
<dbReference type="SUPFAM" id="SSF53901">
    <property type="entry name" value="Thiolase-like"/>
    <property type="match status" value="1"/>
</dbReference>
<dbReference type="PANTHER" id="PTHR18919">
    <property type="entry name" value="ACETYL-COA C-ACYLTRANSFERASE"/>
    <property type="match status" value="1"/>
</dbReference>
<evidence type="ECO:0000259" key="4">
    <source>
        <dbReference type="Pfam" id="PF00108"/>
    </source>
</evidence>
<evidence type="ECO:0000256" key="3">
    <source>
        <dbReference type="ARBA" id="ARBA00023315"/>
    </source>
</evidence>
<dbReference type="PROSITE" id="PS00098">
    <property type="entry name" value="THIOLASE_1"/>
    <property type="match status" value="1"/>
</dbReference>
<dbReference type="InterPro" id="IPR020615">
    <property type="entry name" value="Thiolase_acyl_enz_int_AS"/>
</dbReference>
<accession>X1V6K6</accession>
<reference evidence="5" key="1">
    <citation type="journal article" date="2014" name="Front. Microbiol.">
        <title>High frequency of phylogenetically diverse reductive dehalogenase-homologous genes in deep subseafloor sedimentary metagenomes.</title>
        <authorList>
            <person name="Kawai M."/>
            <person name="Futagami T."/>
            <person name="Toyoda A."/>
            <person name="Takaki Y."/>
            <person name="Nishi S."/>
            <person name="Hori S."/>
            <person name="Arai W."/>
            <person name="Tsubouchi T."/>
            <person name="Morono Y."/>
            <person name="Uchiyama I."/>
            <person name="Ito T."/>
            <person name="Fujiyama A."/>
            <person name="Inagaki F."/>
            <person name="Takami H."/>
        </authorList>
    </citation>
    <scope>NUCLEOTIDE SEQUENCE</scope>
    <source>
        <strain evidence="5">Expedition CK06-06</strain>
    </source>
</reference>
<proteinExistence type="inferred from homology"/>
<feature type="domain" description="Thiolase N-terminal" evidence="4">
    <location>
        <begin position="6"/>
        <end position="167"/>
    </location>
</feature>
<dbReference type="EMBL" id="BARW01025706">
    <property type="protein sequence ID" value="GAJ11542.1"/>
    <property type="molecule type" value="Genomic_DNA"/>
</dbReference>
<comment type="similarity">
    <text evidence="1">Belongs to the thiolase-like superfamily. Thiolase family.</text>
</comment>
<organism evidence="5">
    <name type="scientific">marine sediment metagenome</name>
    <dbReference type="NCBI Taxonomy" id="412755"/>
    <lineage>
        <taxon>unclassified sequences</taxon>
        <taxon>metagenomes</taxon>
        <taxon>ecological metagenomes</taxon>
    </lineage>
</organism>
<evidence type="ECO:0000256" key="1">
    <source>
        <dbReference type="ARBA" id="ARBA00010982"/>
    </source>
</evidence>
<dbReference type="Gene3D" id="3.40.47.10">
    <property type="match status" value="1"/>
</dbReference>
<name>X1V6K6_9ZZZZ</name>
<dbReference type="Pfam" id="PF00108">
    <property type="entry name" value="Thiolase_N"/>
    <property type="match status" value="1"/>
</dbReference>
<dbReference type="AlphaFoldDB" id="X1V6K6"/>
<dbReference type="GO" id="GO:0016747">
    <property type="term" value="F:acyltransferase activity, transferring groups other than amino-acyl groups"/>
    <property type="evidence" value="ECO:0007669"/>
    <property type="project" value="InterPro"/>
</dbReference>
<sequence>MLNKDIAIVSCSRTPVGKFGMSLKDISSLDLGALVIRAAVKRAGLKPEQIDRVVMGENIQTTPRGDPARHVLLRAGLSFQTDDYSINMNCSSGMRAVVCAAQDIILGEREIIVAGGMENMSLSPYFVEGVRWGLKLGGARLLDFLSDYLLPDAGPMAENVAERYGIS</sequence>
<comment type="caution">
    <text evidence="5">The sequence shown here is derived from an EMBL/GenBank/DDBJ whole genome shotgun (WGS) entry which is preliminary data.</text>
</comment>